<evidence type="ECO:0000313" key="11">
    <source>
        <dbReference type="EMBL" id="KAK3887874.1"/>
    </source>
</evidence>
<dbReference type="GO" id="GO:0007030">
    <property type="term" value="P:Golgi organization"/>
    <property type="evidence" value="ECO:0007669"/>
    <property type="project" value="TreeGrafter"/>
</dbReference>
<accession>A0AAE1KWV4</accession>
<comment type="caution">
    <text evidence="11">The sequence shown here is derived from an EMBL/GenBank/DDBJ whole genome shotgun (WGS) entry which is preliminary data.</text>
</comment>
<dbReference type="PANTHER" id="PTHR24092">
    <property type="entry name" value="PROBABLE PHOSPHOLIPID-TRANSPORTING ATPASE"/>
    <property type="match status" value="1"/>
</dbReference>
<comment type="subcellular location">
    <subcellularLocation>
        <location evidence="1">Membrane</location>
        <topology evidence="1">Multi-pass membrane protein</topology>
    </subcellularLocation>
</comment>
<feature type="domain" description="P-type ATPase N-terminal" evidence="10">
    <location>
        <begin position="19"/>
        <end position="82"/>
    </location>
</feature>
<dbReference type="GO" id="GO:0045332">
    <property type="term" value="P:phospholipid translocation"/>
    <property type="evidence" value="ECO:0007669"/>
    <property type="project" value="TreeGrafter"/>
</dbReference>
<keyword evidence="2 9" id="KW-0812">Transmembrane</keyword>
<dbReference type="SUPFAM" id="SSF81653">
    <property type="entry name" value="Calcium ATPase, transduction domain A"/>
    <property type="match status" value="1"/>
</dbReference>
<evidence type="ECO:0000256" key="5">
    <source>
        <dbReference type="ARBA" id="ARBA00022967"/>
    </source>
</evidence>
<dbReference type="PANTHER" id="PTHR24092:SF190">
    <property type="entry name" value="PHOSPHOLIPID-TRANSPORTING ATPASE"/>
    <property type="match status" value="1"/>
</dbReference>
<keyword evidence="3" id="KW-0547">Nucleotide-binding</keyword>
<evidence type="ECO:0000256" key="8">
    <source>
        <dbReference type="SAM" id="MobiDB-lite"/>
    </source>
</evidence>
<dbReference type="InterPro" id="IPR023298">
    <property type="entry name" value="ATPase_P-typ_TM_dom_sf"/>
</dbReference>
<gene>
    <name evidence="11" type="ORF">Pcinc_008024</name>
</gene>
<evidence type="ECO:0000259" key="10">
    <source>
        <dbReference type="Pfam" id="PF16209"/>
    </source>
</evidence>
<keyword evidence="7 9" id="KW-0472">Membrane</keyword>
<dbReference type="GO" id="GO:0005886">
    <property type="term" value="C:plasma membrane"/>
    <property type="evidence" value="ECO:0007669"/>
    <property type="project" value="TreeGrafter"/>
</dbReference>
<dbReference type="GO" id="GO:0005524">
    <property type="term" value="F:ATP binding"/>
    <property type="evidence" value="ECO:0007669"/>
    <property type="project" value="UniProtKB-KW"/>
</dbReference>
<feature type="transmembrane region" description="Helical" evidence="9">
    <location>
        <begin position="288"/>
        <end position="317"/>
    </location>
</feature>
<evidence type="ECO:0000256" key="1">
    <source>
        <dbReference type="ARBA" id="ARBA00004141"/>
    </source>
</evidence>
<feature type="transmembrane region" description="Helical" evidence="9">
    <location>
        <begin position="57"/>
        <end position="74"/>
    </location>
</feature>
<sequence>MSVRRSSTSHTETERHIITNNPELNARFNYAKNYIKTSKYTLLNFLPYTLFEQFQRLANLYFLCLLVLQLIPVISSLSPITTAIPLIGALVVTGAKDAYDDFQRHQSDKQDNKRKSSVLRNGQLVEEFWSKVLVGDVIRMENNQFVPADILLLSTSEPNGLCYIETSELDGSYAVFILALLTLDRGTNLKCKQCLPETQELGQDDGRIGTFQGEVRCELPNNQLNKFVGTLHMNNNALPLDNDKILLRGHILRNTQWCYGIVIFAGRDTKLMMNSFKTKFKRTSIDKLLTTLDIFGIVFFQLPMCLFCTVACGIWEIQIGQYSTAYLPWDSLIPAGGATAITLLVFFSYAIVLNTVVPMFLVEVMRLGQSFFINWDEDMRYNGVHAKARNTTLIEELGQIEYIFSDKTGTLTQKIMAFSKCSIASRRYGNAIDPGTGEPIEITEKEVKKTRSCGQSYALKSDGEEQRSISRVKAPFQQR</sequence>
<keyword evidence="4" id="KW-0067">ATP-binding</keyword>
<evidence type="ECO:0000313" key="12">
    <source>
        <dbReference type="Proteomes" id="UP001286313"/>
    </source>
</evidence>
<dbReference type="GO" id="GO:0005802">
    <property type="term" value="C:trans-Golgi network"/>
    <property type="evidence" value="ECO:0007669"/>
    <property type="project" value="TreeGrafter"/>
</dbReference>
<dbReference type="InterPro" id="IPR008250">
    <property type="entry name" value="ATPase_P-typ_transduc_dom_A_sf"/>
</dbReference>
<feature type="transmembrane region" description="Helical" evidence="9">
    <location>
        <begin position="337"/>
        <end position="362"/>
    </location>
</feature>
<evidence type="ECO:0000256" key="7">
    <source>
        <dbReference type="ARBA" id="ARBA00023136"/>
    </source>
</evidence>
<dbReference type="GO" id="GO:0140326">
    <property type="term" value="F:ATPase-coupled intramembrane lipid transporter activity"/>
    <property type="evidence" value="ECO:0007669"/>
    <property type="project" value="TreeGrafter"/>
</dbReference>
<evidence type="ECO:0000256" key="6">
    <source>
        <dbReference type="ARBA" id="ARBA00022989"/>
    </source>
</evidence>
<reference evidence="11" key="1">
    <citation type="submission" date="2023-10" db="EMBL/GenBank/DDBJ databases">
        <title>Genome assemblies of two species of porcelain crab, Petrolisthes cinctipes and Petrolisthes manimaculis (Anomura: Porcellanidae).</title>
        <authorList>
            <person name="Angst P."/>
        </authorList>
    </citation>
    <scope>NUCLEOTIDE SEQUENCE</scope>
    <source>
        <strain evidence="11">PB745_01</strain>
        <tissue evidence="11">Gill</tissue>
    </source>
</reference>
<dbReference type="InterPro" id="IPR032631">
    <property type="entry name" value="P-type_ATPase_N"/>
</dbReference>
<evidence type="ECO:0000256" key="9">
    <source>
        <dbReference type="SAM" id="Phobius"/>
    </source>
</evidence>
<evidence type="ECO:0000256" key="3">
    <source>
        <dbReference type="ARBA" id="ARBA00022741"/>
    </source>
</evidence>
<feature type="region of interest" description="Disordered" evidence="8">
    <location>
        <begin position="454"/>
        <end position="479"/>
    </location>
</feature>
<name>A0AAE1KWV4_PETCI</name>
<dbReference type="AlphaFoldDB" id="A0AAE1KWV4"/>
<keyword evidence="5" id="KW-1278">Translocase</keyword>
<evidence type="ECO:0000256" key="2">
    <source>
        <dbReference type="ARBA" id="ARBA00022692"/>
    </source>
</evidence>
<organism evidence="11 12">
    <name type="scientific">Petrolisthes cinctipes</name>
    <name type="common">Flat porcelain crab</name>
    <dbReference type="NCBI Taxonomy" id="88211"/>
    <lineage>
        <taxon>Eukaryota</taxon>
        <taxon>Metazoa</taxon>
        <taxon>Ecdysozoa</taxon>
        <taxon>Arthropoda</taxon>
        <taxon>Crustacea</taxon>
        <taxon>Multicrustacea</taxon>
        <taxon>Malacostraca</taxon>
        <taxon>Eumalacostraca</taxon>
        <taxon>Eucarida</taxon>
        <taxon>Decapoda</taxon>
        <taxon>Pleocyemata</taxon>
        <taxon>Anomura</taxon>
        <taxon>Galatheoidea</taxon>
        <taxon>Porcellanidae</taxon>
        <taxon>Petrolisthes</taxon>
    </lineage>
</organism>
<keyword evidence="12" id="KW-1185">Reference proteome</keyword>
<proteinExistence type="predicted"/>
<dbReference type="SUPFAM" id="SSF81665">
    <property type="entry name" value="Calcium ATPase, transmembrane domain M"/>
    <property type="match status" value="1"/>
</dbReference>
<evidence type="ECO:0000256" key="4">
    <source>
        <dbReference type="ARBA" id="ARBA00022840"/>
    </source>
</evidence>
<dbReference type="InterPro" id="IPR018303">
    <property type="entry name" value="ATPase_P-typ_P_site"/>
</dbReference>
<dbReference type="Gene3D" id="2.70.150.10">
    <property type="entry name" value="Calcium-transporting ATPase, cytoplasmic transduction domain A"/>
    <property type="match status" value="1"/>
</dbReference>
<dbReference type="Pfam" id="PF16209">
    <property type="entry name" value="PhoLip_ATPase_N"/>
    <property type="match status" value="1"/>
</dbReference>
<dbReference type="Proteomes" id="UP001286313">
    <property type="component" value="Unassembled WGS sequence"/>
</dbReference>
<dbReference type="FunFam" id="3.40.50.1000:FF:000001">
    <property type="entry name" value="Phospholipid-transporting ATPase IC"/>
    <property type="match status" value="1"/>
</dbReference>
<protein>
    <recommendedName>
        <fullName evidence="10">P-type ATPase N-terminal domain-containing protein</fullName>
    </recommendedName>
</protein>
<keyword evidence="6 9" id="KW-1133">Transmembrane helix</keyword>
<dbReference type="EMBL" id="JAWQEG010000602">
    <property type="protein sequence ID" value="KAK3887874.1"/>
    <property type="molecule type" value="Genomic_DNA"/>
</dbReference>
<dbReference type="PROSITE" id="PS00154">
    <property type="entry name" value="ATPASE_E1_E2"/>
    <property type="match status" value="1"/>
</dbReference>